<dbReference type="KEGG" id="saqi:AXG55_13315"/>
<dbReference type="Proteomes" id="UP000184731">
    <property type="component" value="Chromosome"/>
</dbReference>
<evidence type="ECO:0000313" key="2">
    <source>
        <dbReference type="Proteomes" id="UP000184731"/>
    </source>
</evidence>
<evidence type="ECO:0000313" key="1">
    <source>
        <dbReference type="EMBL" id="APJ04824.1"/>
    </source>
</evidence>
<reference evidence="1 2" key="1">
    <citation type="submission" date="2016-10" db="EMBL/GenBank/DDBJ databases">
        <title>Silvanigrella aquatica sp. nov., isolated from a freshwater lake located in the Black Forest, Germany, description of Silvanigrellaceae fam. nov., Silvanigrellales ord. nov., reclassification of the order Bdellovibrionales in the class Oligoflexia, reclassification of the families Bacteriovoracaceae and Halobacteriovoraceae in the new order Bacteriovoracales ord. nov., and reclassification of the family Pseudobacteriovoracaceae in the order Oligoflexiales.</title>
        <authorList>
            <person name="Hahn M.W."/>
            <person name="Schmidt J."/>
            <person name="Koll U."/>
            <person name="Rohde M."/>
            <person name="Verbag S."/>
            <person name="Pitt A."/>
            <person name="Nakai R."/>
            <person name="Naganuma T."/>
            <person name="Lang E."/>
        </authorList>
    </citation>
    <scope>NUCLEOTIDE SEQUENCE [LARGE SCALE GENOMIC DNA]</scope>
    <source>
        <strain evidence="1 2">MWH-Nonnen-W8red</strain>
    </source>
</reference>
<keyword evidence="2" id="KW-1185">Reference proteome</keyword>
<proteinExistence type="predicted"/>
<organism evidence="1 2">
    <name type="scientific">Silvanigrella aquatica</name>
    <dbReference type="NCBI Taxonomy" id="1915309"/>
    <lineage>
        <taxon>Bacteria</taxon>
        <taxon>Pseudomonadati</taxon>
        <taxon>Bdellovibrionota</taxon>
        <taxon>Oligoflexia</taxon>
        <taxon>Silvanigrellales</taxon>
        <taxon>Silvanigrellaceae</taxon>
        <taxon>Silvanigrella</taxon>
    </lineage>
</organism>
<dbReference type="OrthoDB" id="5456414at2"/>
<dbReference type="SUPFAM" id="SSF53850">
    <property type="entry name" value="Periplasmic binding protein-like II"/>
    <property type="match status" value="1"/>
</dbReference>
<dbReference type="STRING" id="1915309.AXG55_13315"/>
<name>A0A1L4D3N3_9BACT</name>
<gene>
    <name evidence="1" type="ORF">AXG55_13315</name>
</gene>
<dbReference type="AlphaFoldDB" id="A0A1L4D3N3"/>
<dbReference type="Gene3D" id="3.40.190.10">
    <property type="entry name" value="Periplasmic binding protein-like II"/>
    <property type="match status" value="2"/>
</dbReference>
<protein>
    <submittedName>
        <fullName evidence="1">Uncharacterized protein</fullName>
    </submittedName>
</protein>
<sequence length="262" mass="31296">MNILRIIFIILLYSINMKAFSIDKIYIDFQNRPPFFEINSLSNKLDEGILYKLTKKICEKAKIPIEFAETPLPRTISRIKDQKERVCFSYALDDPTRKEFSYISLPYFQEKRNVVVFRKNDLKIPKIKTMKSLLEDKNITLLIKRGYSYGMYIDKLLFEIIGYSKNQNYENETQFKQIYITYLDNVNMLKQIELNRSDYMILSLTEYEYLSKQNKNTVKHLNYKYLDDLKEGYKRFFVCSKLIETDTIEKLNKSIINTVGKL</sequence>
<dbReference type="EMBL" id="CP017834">
    <property type="protein sequence ID" value="APJ04824.1"/>
    <property type="molecule type" value="Genomic_DNA"/>
</dbReference>
<dbReference type="RefSeq" id="WP_148698580.1">
    <property type="nucleotide sequence ID" value="NZ_CP017834.1"/>
</dbReference>
<accession>A0A1L4D3N3</accession>